<dbReference type="EMBL" id="BMAW01000523">
    <property type="protein sequence ID" value="GFS69375.1"/>
    <property type="molecule type" value="Genomic_DNA"/>
</dbReference>
<dbReference type="Proteomes" id="UP000887013">
    <property type="component" value="Unassembled WGS sequence"/>
</dbReference>
<accession>A0A8X6SYK8</accession>
<feature type="non-terminal residue" evidence="1">
    <location>
        <position position="52"/>
    </location>
</feature>
<protein>
    <submittedName>
        <fullName evidence="1">Uncharacterized protein</fullName>
    </submittedName>
</protein>
<sequence>MVLRQSFSRKNCLPSTHYLQVTLHNKPLCPNSCFSEHDCWIYSLRDRMQLHL</sequence>
<evidence type="ECO:0000313" key="1">
    <source>
        <dbReference type="EMBL" id="GFS69375.1"/>
    </source>
</evidence>
<proteinExistence type="predicted"/>
<reference evidence="1" key="1">
    <citation type="submission" date="2020-08" db="EMBL/GenBank/DDBJ databases">
        <title>Multicomponent nature underlies the extraordinary mechanical properties of spider dragline silk.</title>
        <authorList>
            <person name="Kono N."/>
            <person name="Nakamura H."/>
            <person name="Mori M."/>
            <person name="Yoshida Y."/>
            <person name="Ohtoshi R."/>
            <person name="Malay A.D."/>
            <person name="Moran D.A.P."/>
            <person name="Tomita M."/>
            <person name="Numata K."/>
            <person name="Arakawa K."/>
        </authorList>
    </citation>
    <scope>NUCLEOTIDE SEQUENCE</scope>
</reference>
<name>A0A8X6SYK8_NEPPI</name>
<comment type="caution">
    <text evidence="1">The sequence shown here is derived from an EMBL/GenBank/DDBJ whole genome shotgun (WGS) entry which is preliminary data.</text>
</comment>
<evidence type="ECO:0000313" key="2">
    <source>
        <dbReference type="Proteomes" id="UP000887013"/>
    </source>
</evidence>
<gene>
    <name evidence="1" type="ORF">NPIL_265221</name>
</gene>
<organism evidence="1 2">
    <name type="scientific">Nephila pilipes</name>
    <name type="common">Giant wood spider</name>
    <name type="synonym">Nephila maculata</name>
    <dbReference type="NCBI Taxonomy" id="299642"/>
    <lineage>
        <taxon>Eukaryota</taxon>
        <taxon>Metazoa</taxon>
        <taxon>Ecdysozoa</taxon>
        <taxon>Arthropoda</taxon>
        <taxon>Chelicerata</taxon>
        <taxon>Arachnida</taxon>
        <taxon>Araneae</taxon>
        <taxon>Araneomorphae</taxon>
        <taxon>Entelegynae</taxon>
        <taxon>Araneoidea</taxon>
        <taxon>Nephilidae</taxon>
        <taxon>Nephila</taxon>
    </lineage>
</organism>
<keyword evidence="2" id="KW-1185">Reference proteome</keyword>
<dbReference type="AlphaFoldDB" id="A0A8X6SYK8"/>